<accession>A0ABR9WCJ1</accession>
<dbReference type="RefSeq" id="WP_194121287.1">
    <property type="nucleotide sequence ID" value="NZ_JACYGY010000001.1"/>
</dbReference>
<dbReference type="Proteomes" id="UP000634134">
    <property type="component" value="Unassembled WGS sequence"/>
</dbReference>
<dbReference type="Gene3D" id="1.20.1600.10">
    <property type="entry name" value="Outer membrane efflux proteins (OEP)"/>
    <property type="match status" value="1"/>
</dbReference>
<sequence length="223" mass="25237">MRQISILILLFSLTITVSSKAQESLRDEISYEYLDKLIAVAKKNYPKVKMYEARIEGGQIGIKRARLSYFDIISFSYLLSPSSTFAANPNLLNGYQFGFFINIGSLLQKPSVIKQARTELAALTFEKEAYDLNLASEVQKRYFTYVQHLILLRIKTSSLLDSESAVKQVRYKFEKGELGLENYNNALNALSGQQQVKITAETDVLIAKSSLEELLGEKLDNIK</sequence>
<keyword evidence="3" id="KW-1185">Reference proteome</keyword>
<gene>
    <name evidence="2" type="ORF">IEE83_14700</name>
</gene>
<comment type="caution">
    <text evidence="2">The sequence shown here is derived from an EMBL/GenBank/DDBJ whole genome shotgun (WGS) entry which is preliminary data.</text>
</comment>
<feature type="signal peptide" evidence="1">
    <location>
        <begin position="1"/>
        <end position="21"/>
    </location>
</feature>
<evidence type="ECO:0000256" key="1">
    <source>
        <dbReference type="SAM" id="SignalP"/>
    </source>
</evidence>
<evidence type="ECO:0000313" key="2">
    <source>
        <dbReference type="EMBL" id="MBE9463135.1"/>
    </source>
</evidence>
<protein>
    <submittedName>
        <fullName evidence="2">TolC family protein</fullName>
    </submittedName>
</protein>
<organism evidence="2 3">
    <name type="scientific">Dyadobacter subterraneus</name>
    <dbReference type="NCBI Taxonomy" id="2773304"/>
    <lineage>
        <taxon>Bacteria</taxon>
        <taxon>Pseudomonadati</taxon>
        <taxon>Bacteroidota</taxon>
        <taxon>Cytophagia</taxon>
        <taxon>Cytophagales</taxon>
        <taxon>Spirosomataceae</taxon>
        <taxon>Dyadobacter</taxon>
    </lineage>
</organism>
<proteinExistence type="predicted"/>
<name>A0ABR9WCJ1_9BACT</name>
<dbReference type="EMBL" id="JACYGY010000001">
    <property type="protein sequence ID" value="MBE9463135.1"/>
    <property type="molecule type" value="Genomic_DNA"/>
</dbReference>
<feature type="chain" id="PRO_5046344925" evidence="1">
    <location>
        <begin position="22"/>
        <end position="223"/>
    </location>
</feature>
<reference evidence="3" key="1">
    <citation type="submission" date="2023-07" db="EMBL/GenBank/DDBJ databases">
        <title>Dyadobacter sp. nov 'subterranea' isolated from contaminted grondwater.</title>
        <authorList>
            <person name="Szabo I."/>
            <person name="Al-Omari J."/>
            <person name="Szerdahelyi S.G."/>
            <person name="Rado J."/>
        </authorList>
    </citation>
    <scope>NUCLEOTIDE SEQUENCE [LARGE SCALE GENOMIC DNA]</scope>
    <source>
        <strain evidence="3">UP-52</strain>
    </source>
</reference>
<evidence type="ECO:0000313" key="3">
    <source>
        <dbReference type="Proteomes" id="UP000634134"/>
    </source>
</evidence>
<keyword evidence="1" id="KW-0732">Signal</keyword>
<dbReference type="SUPFAM" id="SSF56954">
    <property type="entry name" value="Outer membrane efflux proteins (OEP)"/>
    <property type="match status" value="1"/>
</dbReference>